<dbReference type="PANTHER" id="PTHR41771">
    <property type="entry name" value="MEMBRANE PROTEIN-RELATED"/>
    <property type="match status" value="1"/>
</dbReference>
<dbReference type="AlphaFoldDB" id="A0A430A061"/>
<evidence type="ECO:0000313" key="3">
    <source>
        <dbReference type="Proteomes" id="UP000287857"/>
    </source>
</evidence>
<feature type="transmembrane region" description="Helical" evidence="1">
    <location>
        <begin position="125"/>
        <end position="141"/>
    </location>
</feature>
<reference evidence="2 3" key="1">
    <citation type="submission" date="2017-05" db="EMBL/GenBank/DDBJ databases">
        <title>Vagococcus spp. assemblies.</title>
        <authorList>
            <person name="Gulvik C.A."/>
        </authorList>
    </citation>
    <scope>NUCLEOTIDE SEQUENCE [LARGE SCALE GENOMIC DNA]</scope>
    <source>
        <strain evidence="2 3">SS1995</strain>
    </source>
</reference>
<dbReference type="OrthoDB" id="5753718at2"/>
<feature type="transmembrane region" description="Helical" evidence="1">
    <location>
        <begin position="12"/>
        <end position="29"/>
    </location>
</feature>
<evidence type="ECO:0000256" key="1">
    <source>
        <dbReference type="SAM" id="Phobius"/>
    </source>
</evidence>
<dbReference type="Proteomes" id="UP000287857">
    <property type="component" value="Unassembled WGS sequence"/>
</dbReference>
<feature type="transmembrane region" description="Helical" evidence="1">
    <location>
        <begin position="147"/>
        <end position="167"/>
    </location>
</feature>
<accession>A0A430A061</accession>
<dbReference type="Pfam" id="PF07907">
    <property type="entry name" value="YibE_F"/>
    <property type="match status" value="1"/>
</dbReference>
<feature type="transmembrane region" description="Helical" evidence="1">
    <location>
        <begin position="174"/>
        <end position="197"/>
    </location>
</feature>
<proteinExistence type="predicted"/>
<comment type="caution">
    <text evidence="2">The sequence shown here is derived from an EMBL/GenBank/DDBJ whole genome shotgun (WGS) entry which is preliminary data.</text>
</comment>
<keyword evidence="1" id="KW-0812">Transmembrane</keyword>
<feature type="transmembrane region" description="Helical" evidence="1">
    <location>
        <begin position="246"/>
        <end position="266"/>
    </location>
</feature>
<feature type="transmembrane region" description="Helical" evidence="1">
    <location>
        <begin position="300"/>
        <end position="320"/>
    </location>
</feature>
<feature type="transmembrane region" description="Helical" evidence="1">
    <location>
        <begin position="203"/>
        <end position="226"/>
    </location>
</feature>
<dbReference type="PANTHER" id="PTHR41771:SF1">
    <property type="entry name" value="MEMBRANE PROTEIN"/>
    <property type="match status" value="1"/>
</dbReference>
<feature type="transmembrane region" description="Helical" evidence="1">
    <location>
        <begin position="341"/>
        <end position="363"/>
    </location>
</feature>
<organism evidence="2 3">
    <name type="scientific">Vagococcus vulneris</name>
    <dbReference type="NCBI Taxonomy" id="1977869"/>
    <lineage>
        <taxon>Bacteria</taxon>
        <taxon>Bacillati</taxon>
        <taxon>Bacillota</taxon>
        <taxon>Bacilli</taxon>
        <taxon>Lactobacillales</taxon>
        <taxon>Enterococcaceae</taxon>
        <taxon>Vagococcus</taxon>
    </lineage>
</organism>
<protein>
    <recommendedName>
        <fullName evidence="4">YibE/F family protein</fullName>
    </recommendedName>
</protein>
<keyword evidence="1" id="KW-1133">Transmembrane helix</keyword>
<dbReference type="EMBL" id="NGJS01000003">
    <property type="protein sequence ID" value="RST99728.1"/>
    <property type="molecule type" value="Genomic_DNA"/>
</dbReference>
<keyword evidence="3" id="KW-1185">Reference proteome</keyword>
<evidence type="ECO:0008006" key="4">
    <source>
        <dbReference type="Google" id="ProtNLM"/>
    </source>
</evidence>
<evidence type="ECO:0000313" key="2">
    <source>
        <dbReference type="EMBL" id="RST99728.1"/>
    </source>
</evidence>
<dbReference type="InterPro" id="IPR012507">
    <property type="entry name" value="YibE_F"/>
</dbReference>
<gene>
    <name evidence="2" type="ORF">CBF37_03095</name>
</gene>
<keyword evidence="1" id="KW-0472">Membrane</keyword>
<name>A0A430A061_9ENTE</name>
<sequence>MFLSKNKRITLFFSSVILCFLGGLVFVSLSSQLYQQDTLAQVIHVKNEPPKAVTDEKGNKESHITQQLTVKLLNGSLKNQTFDITNTFSASQIKNQQYRKGNKLFVTGTQNPLPSLTIVEAKRDTSLFVLTLLFVLLLFIVAGRQGIFTFISLCLNSVLIGTALLVYRSQNDQLLLPLFLIISPVLIFSTLFLLNGYSKKTKIAGIATLFGTYLTFCIGFIVITLLQHKGLHYEEMELITRPAHTIFLTSLFIGCLGGVMDIAVTITSSLTEIAANNSALNQQDLKQAGYSIGSEITGPMINIMIFSYLSGAIPLIIIFLKNQMSFNYTFSIVLSLELARALVGSIGIVLTVPITIFLASRILSSKVKEGKI</sequence>